<name>A0A809RFJ8_9PROT</name>
<sequence length="280" mass="32500">MELKVFKTYWGWKSDYSAIVDDLLAFGFNGLEAPAPRDLNERALLAERLREEGLDYISEISTTGYAIPDRKATPQQHLDELEAKIIHAKPLSPLFHNVMGGCDAWPVETQIDFFARALEIADRHEVICSFETHRGRSFYNPWITLDMVRRFPALRLTFDISHWTVVLERAIDTEWDIIEELVPHVQHVQGRFGYDQGAQVPHPADPAYAYFVEVHRRCWEAVWQHQKLQGLDVSTFTPECGPDGYTMRMPFTSEPIDDFAALNRWIAHEERLRFQKLIAE</sequence>
<evidence type="ECO:0000313" key="3">
    <source>
        <dbReference type="Proteomes" id="UP000463939"/>
    </source>
</evidence>
<dbReference type="AlphaFoldDB" id="A0A809RFJ8"/>
<protein>
    <recommendedName>
        <fullName evidence="1">Xylose isomerase-like TIM barrel domain-containing protein</fullName>
    </recommendedName>
</protein>
<reference evidence="3" key="1">
    <citation type="submission" date="2019-11" db="EMBL/GenBank/DDBJ databases">
        <title>Isolation and characterization of a novel species in the genus Sulfuriferula.</title>
        <authorList>
            <person name="Mochizuki J."/>
            <person name="Kojima H."/>
            <person name="Fukui M."/>
        </authorList>
    </citation>
    <scope>NUCLEOTIDE SEQUENCE [LARGE SCALE GENOMIC DNA]</scope>
    <source>
        <strain evidence="3">SGTM</strain>
    </source>
</reference>
<evidence type="ECO:0000313" key="2">
    <source>
        <dbReference type="EMBL" id="BBP00416.1"/>
    </source>
</evidence>
<keyword evidence="3" id="KW-1185">Reference proteome</keyword>
<dbReference type="Gene3D" id="3.20.20.150">
    <property type="entry name" value="Divalent-metal-dependent TIM barrel enzymes"/>
    <property type="match status" value="1"/>
</dbReference>
<feature type="domain" description="Xylose isomerase-like TIM barrel" evidence="1">
    <location>
        <begin position="21"/>
        <end position="189"/>
    </location>
</feature>
<dbReference type="InterPro" id="IPR013022">
    <property type="entry name" value="Xyl_isomerase-like_TIM-brl"/>
</dbReference>
<accession>A0A809RFJ8</accession>
<dbReference type="RefSeq" id="WP_162084350.1">
    <property type="nucleotide sequence ID" value="NZ_AP021881.1"/>
</dbReference>
<organism evidence="2 3">
    <name type="scientific">Sulfuriferula nivalis</name>
    <dbReference type="NCBI Taxonomy" id="2675298"/>
    <lineage>
        <taxon>Bacteria</taxon>
        <taxon>Pseudomonadati</taxon>
        <taxon>Pseudomonadota</taxon>
        <taxon>Betaproteobacteria</taxon>
        <taxon>Nitrosomonadales</taxon>
        <taxon>Sulfuricellaceae</taxon>
        <taxon>Sulfuriferula</taxon>
    </lineage>
</organism>
<dbReference type="InterPro" id="IPR036237">
    <property type="entry name" value="Xyl_isomerase-like_sf"/>
</dbReference>
<evidence type="ECO:0000259" key="1">
    <source>
        <dbReference type="Pfam" id="PF01261"/>
    </source>
</evidence>
<gene>
    <name evidence="2" type="ORF">SFSGTM_11240</name>
</gene>
<dbReference type="Pfam" id="PF01261">
    <property type="entry name" value="AP_endonuc_2"/>
    <property type="match status" value="1"/>
</dbReference>
<proteinExistence type="predicted"/>
<dbReference type="SUPFAM" id="SSF51658">
    <property type="entry name" value="Xylose isomerase-like"/>
    <property type="match status" value="1"/>
</dbReference>
<dbReference type="KEGG" id="sniv:SFSGTM_11240"/>
<dbReference type="EMBL" id="AP021881">
    <property type="protein sequence ID" value="BBP00416.1"/>
    <property type="molecule type" value="Genomic_DNA"/>
</dbReference>
<dbReference type="Proteomes" id="UP000463939">
    <property type="component" value="Chromosome"/>
</dbReference>